<dbReference type="Gene3D" id="2.40.50.100">
    <property type="match status" value="1"/>
</dbReference>
<name>A0ABU3W1X7_9GAMM</name>
<evidence type="ECO:0000259" key="4">
    <source>
        <dbReference type="Pfam" id="PF25917"/>
    </source>
</evidence>
<dbReference type="Proteomes" id="UP001269819">
    <property type="component" value="Unassembled WGS sequence"/>
</dbReference>
<evidence type="ECO:0000256" key="1">
    <source>
        <dbReference type="ARBA" id="ARBA00009477"/>
    </source>
</evidence>
<dbReference type="RefSeq" id="WP_316974934.1">
    <property type="nucleotide sequence ID" value="NZ_JAWIIJ010000015.1"/>
</dbReference>
<dbReference type="InterPro" id="IPR058637">
    <property type="entry name" value="YknX-like_C"/>
</dbReference>
<dbReference type="Gene3D" id="2.40.30.170">
    <property type="match status" value="1"/>
</dbReference>
<dbReference type="PROSITE" id="PS51257">
    <property type="entry name" value="PROKAR_LIPOPROTEIN"/>
    <property type="match status" value="1"/>
</dbReference>
<feature type="coiled-coil region" evidence="3">
    <location>
        <begin position="105"/>
        <end position="132"/>
    </location>
</feature>
<dbReference type="Pfam" id="PF25917">
    <property type="entry name" value="BSH_RND"/>
    <property type="match status" value="1"/>
</dbReference>
<reference evidence="6 7" key="1">
    <citation type="submission" date="2023-10" db="EMBL/GenBank/DDBJ databases">
        <title>Characteristics and mechanism of a salt-tolerant marine origin heterotrophic nitrifying- aerobic denitrifying bacteria Marinobacter xestospongiae HN1.</title>
        <authorList>
            <person name="Qi R."/>
        </authorList>
    </citation>
    <scope>NUCLEOTIDE SEQUENCE [LARGE SCALE GENOMIC DNA]</scope>
    <source>
        <strain evidence="6 7">HN1</strain>
    </source>
</reference>
<organism evidence="6 7">
    <name type="scientific">Marinobacter xestospongiae</name>
    <dbReference type="NCBI Taxonomy" id="994319"/>
    <lineage>
        <taxon>Bacteria</taxon>
        <taxon>Pseudomonadati</taxon>
        <taxon>Pseudomonadota</taxon>
        <taxon>Gammaproteobacteria</taxon>
        <taxon>Pseudomonadales</taxon>
        <taxon>Marinobacteraceae</taxon>
        <taxon>Marinobacter</taxon>
    </lineage>
</organism>
<accession>A0ABU3W1X7</accession>
<dbReference type="NCBIfam" id="TIGR01730">
    <property type="entry name" value="RND_mfp"/>
    <property type="match status" value="1"/>
</dbReference>
<dbReference type="InterPro" id="IPR006143">
    <property type="entry name" value="RND_pump_MFP"/>
</dbReference>
<evidence type="ECO:0000313" key="6">
    <source>
        <dbReference type="EMBL" id="MDV2080531.1"/>
    </source>
</evidence>
<dbReference type="PANTHER" id="PTHR30469">
    <property type="entry name" value="MULTIDRUG RESISTANCE PROTEIN MDTA"/>
    <property type="match status" value="1"/>
</dbReference>
<dbReference type="Pfam" id="PF25989">
    <property type="entry name" value="YknX_C"/>
    <property type="match status" value="1"/>
</dbReference>
<evidence type="ECO:0000256" key="3">
    <source>
        <dbReference type="SAM" id="Coils"/>
    </source>
</evidence>
<dbReference type="Gene3D" id="1.10.287.470">
    <property type="entry name" value="Helix hairpin bin"/>
    <property type="match status" value="1"/>
</dbReference>
<comment type="similarity">
    <text evidence="1">Belongs to the membrane fusion protein (MFP) (TC 8.A.1) family.</text>
</comment>
<evidence type="ECO:0000259" key="5">
    <source>
        <dbReference type="Pfam" id="PF25989"/>
    </source>
</evidence>
<keyword evidence="7" id="KW-1185">Reference proteome</keyword>
<evidence type="ECO:0000313" key="7">
    <source>
        <dbReference type="Proteomes" id="UP001269819"/>
    </source>
</evidence>
<comment type="caution">
    <text evidence="6">The sequence shown here is derived from an EMBL/GenBank/DDBJ whole genome shotgun (WGS) entry which is preliminary data.</text>
</comment>
<sequence>MRFKTGAYGWLLIGLALAGCKAVEQDPAGEAAAPSRETVRVAEVRSGGEVSEPLRFAGIVRASQRATLTFQVSGTLRERPVELGQQVERGELLARVYSPALEPARDSAAARLRELETQLEQAEREWLRSQRLYERGVVSEQALEQLAAKRDGLKASVGTARASLAEASRLLEESRLLAPFAGRVEALLVEQDEFVGSGQPVMRLSSPLGREVEVRVPAYLLSHIERGEELPVWSVQNRDQPPVVGTVTEIAQPGAVRGELHPVQVQLPGNTLAAGQPVEVGIAPTLPAHTTVPLLAVMRSAGGAGVYRVRDGRAEQVAIEVKRILGEQVVVVSEHLQPGDKVIYAGLTRVIDGDAVEVLP</sequence>
<proteinExistence type="inferred from homology"/>
<dbReference type="EMBL" id="JAWIIJ010000015">
    <property type="protein sequence ID" value="MDV2080531.1"/>
    <property type="molecule type" value="Genomic_DNA"/>
</dbReference>
<protein>
    <submittedName>
        <fullName evidence="6">Efflux RND transporter periplasmic adaptor subunit</fullName>
    </submittedName>
</protein>
<evidence type="ECO:0000256" key="2">
    <source>
        <dbReference type="ARBA" id="ARBA00023054"/>
    </source>
</evidence>
<keyword evidence="2 3" id="KW-0175">Coiled coil</keyword>
<gene>
    <name evidence="6" type="ORF">RYS15_17745</name>
</gene>
<dbReference type="InterPro" id="IPR058625">
    <property type="entry name" value="MdtA-like_BSH"/>
</dbReference>
<dbReference type="SUPFAM" id="SSF111369">
    <property type="entry name" value="HlyD-like secretion proteins"/>
    <property type="match status" value="1"/>
</dbReference>
<feature type="domain" description="Multidrug resistance protein MdtA-like barrel-sandwich hybrid" evidence="4">
    <location>
        <begin position="65"/>
        <end position="200"/>
    </location>
</feature>
<feature type="domain" description="YknX-like C-terminal permuted SH3-like" evidence="5">
    <location>
        <begin position="290"/>
        <end position="358"/>
    </location>
</feature>
<dbReference type="Gene3D" id="2.40.420.20">
    <property type="match status" value="1"/>
</dbReference>